<proteinExistence type="evidence at transcript level"/>
<reference evidence="5" key="1">
    <citation type="submission" date="2014-03" db="EMBL/GenBank/DDBJ databases">
        <title>The sialotranscriptome of Amblyomma triste, Amblyomma parvum and Amblyomma cajennense ticks, uncovered by 454-based RNA-seq.</title>
        <authorList>
            <person name="Garcia G.R."/>
            <person name="Gardinassi L.G."/>
            <person name="Ribeiro J.M."/>
            <person name="Anatriello E."/>
            <person name="Ferreira B.R."/>
            <person name="Moreira H.N."/>
            <person name="Mafra C."/>
            <person name="Olegario M.M."/>
            <person name="Szabo P.J."/>
            <person name="Miranda-Santos I.K."/>
            <person name="Maruyama S.R."/>
        </authorList>
    </citation>
    <scope>NUCLEOTIDE SEQUENCE</scope>
    <source>
        <strain evidence="5">Mato Grasso do Sul</strain>
        <tissue evidence="5">Salivary glands</tissue>
    </source>
</reference>
<keyword evidence="3" id="KW-0812">Transmembrane</keyword>
<dbReference type="SMART" id="SM01318">
    <property type="entry name" value="SVWC"/>
    <property type="match status" value="1"/>
</dbReference>
<dbReference type="InterPro" id="IPR029277">
    <property type="entry name" value="SVWC_dom"/>
</dbReference>
<keyword evidence="2" id="KW-0964">Secreted</keyword>
<dbReference type="AlphaFoldDB" id="A0A023G4F9"/>
<dbReference type="GO" id="GO:0005576">
    <property type="term" value="C:extracellular region"/>
    <property type="evidence" value="ECO:0007669"/>
    <property type="project" value="UniProtKB-SubCell"/>
</dbReference>
<evidence type="ECO:0000256" key="1">
    <source>
        <dbReference type="ARBA" id="ARBA00004613"/>
    </source>
</evidence>
<protein>
    <recommendedName>
        <fullName evidence="4">Single domain-containing protein</fullName>
    </recommendedName>
</protein>
<keyword evidence="3" id="KW-1133">Transmembrane helix</keyword>
<comment type="subcellular location">
    <subcellularLocation>
        <location evidence="1">Secreted</location>
    </subcellularLocation>
</comment>
<feature type="domain" description="Single" evidence="4">
    <location>
        <begin position="56"/>
        <end position="120"/>
    </location>
</feature>
<accession>A0A023G4F9</accession>
<evidence type="ECO:0000256" key="3">
    <source>
        <dbReference type="SAM" id="Phobius"/>
    </source>
</evidence>
<sequence>HTLLRRAIQAHLPSTQRYSGLPIAMITIFVIILAACGQVYGEKNKWPSFRVFNGTCHYRDIQLSDTLLHSQKDVCEVWQCMADTHKLVITGCTVGDPFGSCIYMSAPGYWPTCCAYQRAC</sequence>
<evidence type="ECO:0000313" key="5">
    <source>
        <dbReference type="EMBL" id="JAC27750.1"/>
    </source>
</evidence>
<keyword evidence="3" id="KW-0472">Membrane</keyword>
<organism evidence="5">
    <name type="scientific">Amblyomma triste</name>
    <name type="common">Neotropical tick</name>
    <dbReference type="NCBI Taxonomy" id="251400"/>
    <lineage>
        <taxon>Eukaryota</taxon>
        <taxon>Metazoa</taxon>
        <taxon>Ecdysozoa</taxon>
        <taxon>Arthropoda</taxon>
        <taxon>Chelicerata</taxon>
        <taxon>Arachnida</taxon>
        <taxon>Acari</taxon>
        <taxon>Parasitiformes</taxon>
        <taxon>Ixodida</taxon>
        <taxon>Ixodoidea</taxon>
        <taxon>Ixodidae</taxon>
        <taxon>Amblyomminae</taxon>
        <taxon>Amblyomma</taxon>
    </lineage>
</organism>
<feature type="non-terminal residue" evidence="5">
    <location>
        <position position="1"/>
    </location>
</feature>
<evidence type="ECO:0000256" key="2">
    <source>
        <dbReference type="ARBA" id="ARBA00022525"/>
    </source>
</evidence>
<evidence type="ECO:0000259" key="4">
    <source>
        <dbReference type="SMART" id="SM01318"/>
    </source>
</evidence>
<feature type="transmembrane region" description="Helical" evidence="3">
    <location>
        <begin position="20"/>
        <end position="40"/>
    </location>
</feature>
<name>A0A023G4F9_AMBTT</name>
<dbReference type="EMBL" id="GBBM01007668">
    <property type="protein sequence ID" value="JAC27750.1"/>
    <property type="molecule type" value="mRNA"/>
</dbReference>